<sequence>MAASEARRVRMIIILDVWGGLGLAVRGRCLARCEVLTEEGVCGIVCGCVAFCEGALSGTL</sequence>
<comment type="caution">
    <text evidence="1">The sequence shown here is derived from an EMBL/GenBank/DDBJ whole genome shotgun (WGS) entry which is preliminary data.</text>
</comment>
<proteinExistence type="predicted"/>
<gene>
    <name evidence="1" type="ORF">GCM10022232_26690</name>
</gene>
<evidence type="ECO:0000313" key="2">
    <source>
        <dbReference type="Proteomes" id="UP001500456"/>
    </source>
</evidence>
<organism evidence="1 2">
    <name type="scientific">Streptomyces plumbiresistens</name>
    <dbReference type="NCBI Taxonomy" id="511811"/>
    <lineage>
        <taxon>Bacteria</taxon>
        <taxon>Bacillati</taxon>
        <taxon>Actinomycetota</taxon>
        <taxon>Actinomycetes</taxon>
        <taxon>Kitasatosporales</taxon>
        <taxon>Streptomycetaceae</taxon>
        <taxon>Streptomyces</taxon>
    </lineage>
</organism>
<keyword evidence="2" id="KW-1185">Reference proteome</keyword>
<reference evidence="2" key="1">
    <citation type="journal article" date="2019" name="Int. J. Syst. Evol. Microbiol.">
        <title>The Global Catalogue of Microorganisms (GCM) 10K type strain sequencing project: providing services to taxonomists for standard genome sequencing and annotation.</title>
        <authorList>
            <consortium name="The Broad Institute Genomics Platform"/>
            <consortium name="The Broad Institute Genome Sequencing Center for Infectious Disease"/>
            <person name="Wu L."/>
            <person name="Ma J."/>
        </authorList>
    </citation>
    <scope>NUCLEOTIDE SEQUENCE [LARGE SCALE GENOMIC DNA]</scope>
    <source>
        <strain evidence="2">JCM 16924</strain>
    </source>
</reference>
<name>A0ABP7R145_9ACTN</name>
<protein>
    <submittedName>
        <fullName evidence="1">Uncharacterized protein</fullName>
    </submittedName>
</protein>
<accession>A0ABP7R145</accession>
<dbReference type="EMBL" id="BAAAZX010000006">
    <property type="protein sequence ID" value="GAA3991049.1"/>
    <property type="molecule type" value="Genomic_DNA"/>
</dbReference>
<dbReference type="Proteomes" id="UP001500456">
    <property type="component" value="Unassembled WGS sequence"/>
</dbReference>
<evidence type="ECO:0000313" key="1">
    <source>
        <dbReference type="EMBL" id="GAA3991049.1"/>
    </source>
</evidence>